<dbReference type="EMBL" id="AHCD03000020">
    <property type="protein sequence ID" value="KAF7788643.1"/>
    <property type="molecule type" value="Genomic_DNA"/>
</dbReference>
<sequence length="57" mass="6279">MKLKLNKKSMKQLGGQARSLDGAQTPQVAGGVRYTERDSCNTVAVICDTYHFRSCLC</sequence>
<organism evidence="1 2">
    <name type="scientific">Pseudoalteromonas rubra</name>
    <dbReference type="NCBI Taxonomy" id="43658"/>
    <lineage>
        <taxon>Bacteria</taxon>
        <taxon>Pseudomonadati</taxon>
        <taxon>Pseudomonadota</taxon>
        <taxon>Gammaproteobacteria</taxon>
        <taxon>Alteromonadales</taxon>
        <taxon>Pseudoalteromonadaceae</taxon>
        <taxon>Pseudoalteromonas</taxon>
    </lineage>
</organism>
<gene>
    <name evidence="1" type="ORF">PRUB_a1660</name>
</gene>
<dbReference type="GeneID" id="61355800"/>
<evidence type="ECO:0000313" key="1">
    <source>
        <dbReference type="EMBL" id="KAF7788643.1"/>
    </source>
</evidence>
<dbReference type="RefSeq" id="WP_155946253.1">
    <property type="nucleotide sequence ID" value="NZ_AHCD03000020.1"/>
</dbReference>
<name>A0A8T0CD61_9GAMM</name>
<comment type="caution">
    <text evidence="1">The sequence shown here is derived from an EMBL/GenBank/DDBJ whole genome shotgun (WGS) entry which is preliminary data.</text>
</comment>
<protein>
    <submittedName>
        <fullName evidence="1">Uncharacterized protein</fullName>
    </submittedName>
</protein>
<proteinExistence type="predicted"/>
<accession>A0A8T0CD61</accession>
<dbReference type="Proteomes" id="UP000016480">
    <property type="component" value="Unassembled WGS sequence"/>
</dbReference>
<dbReference type="AlphaFoldDB" id="A0A8T0CD61"/>
<reference evidence="1 2" key="1">
    <citation type="journal article" date="2012" name="J. Bacteriol.">
        <title>Genome sequence of the cycloprodigiosin-producing bacterial strain Pseudoalteromonas rubra ATCC 29570(T).</title>
        <authorList>
            <person name="Xie B.B."/>
            <person name="Shu Y.L."/>
            <person name="Qin Q.L."/>
            <person name="Rong J.C."/>
            <person name="Zhang X.Y."/>
            <person name="Chen X.L."/>
            <person name="Zhou B.C."/>
            <person name="Zhang Y.Z."/>
        </authorList>
    </citation>
    <scope>NUCLEOTIDE SEQUENCE [LARGE SCALE GENOMIC DNA]</scope>
    <source>
        <strain evidence="1 2">DSM 6842</strain>
    </source>
</reference>
<evidence type="ECO:0000313" key="2">
    <source>
        <dbReference type="Proteomes" id="UP000016480"/>
    </source>
</evidence>